<dbReference type="InterPro" id="IPR036278">
    <property type="entry name" value="Sialidase_sf"/>
</dbReference>
<accession>A0A1C0ZXU7</accession>
<organism evidence="2 3">
    <name type="scientific">Paenibacillus pectinilyticus</name>
    <dbReference type="NCBI Taxonomy" id="512399"/>
    <lineage>
        <taxon>Bacteria</taxon>
        <taxon>Bacillati</taxon>
        <taxon>Bacillota</taxon>
        <taxon>Bacilli</taxon>
        <taxon>Bacillales</taxon>
        <taxon>Paenibacillaceae</taxon>
        <taxon>Paenibacillus</taxon>
    </lineage>
</organism>
<name>A0A1C0ZXU7_9BACL</name>
<dbReference type="RefSeq" id="WP_065854893.1">
    <property type="nucleotide sequence ID" value="NZ_LYPC01000026.1"/>
</dbReference>
<proteinExistence type="predicted"/>
<keyword evidence="1" id="KW-0812">Transmembrane</keyword>
<evidence type="ECO:0000313" key="3">
    <source>
        <dbReference type="Proteomes" id="UP000093309"/>
    </source>
</evidence>
<sequence>MVTRMHEQKSGFSIWGISIWIAAICLMAILLLSKPASAAVAGLTFDGPEYINNASTDQNATVNPYIDGTLGTWKKDANNLYVLNGKWDAFKLYYGPLSNPFQNFVGNVSIDHNGWDGLTWISGVYKYADGTLLGLVHRERYWSNSANDCFYLGLAKSTDGGLNWKYLGDVLSPHVNYKEPVTNGVNSAAGNVAGVPYVVVGSDLYIYFNEQTGTEKRMSVAKASLATIKTAIDSNTTTPFYKYNNGTWTEPAMGGTGSNIIPGGTVTNVGLDYYGGHNLRDFHSDAAYVPGLGKYVITVNDEGGSRLLLYSSTDGLNWGEETVIDAAQSGTDYRMPYSTMMSLSSGTSDDNSTVGNDFYIFYPRDFHTSGGGERYFRIHMTVGNGSGITTVNDDDASISYDSGWSYQKDRNLGDYNNDVHYSNVIGAVAQYTFTGTGIDYLSEKSSDMGNVDVYIDNVLKQNVNLYNSSRLLKQVVYSINGLTNGSHTIKIINKTNSYGIVDSFKVYKGFQLVNNNAAGLNYTGTWWNSSGRGFGDYNDDVQWTQTNNDYVQYTFTGTGIDFITEKDPSGGDMDIYVDNVFKQTVSAYNATRLAQQTVYSISGLSSGSHTIKAVKKSGTYLLLDALKIFN</sequence>
<gene>
    <name evidence="2" type="ORF">A8709_21505</name>
</gene>
<comment type="caution">
    <text evidence="2">The sequence shown here is derived from an EMBL/GenBank/DDBJ whole genome shotgun (WGS) entry which is preliminary data.</text>
</comment>
<evidence type="ECO:0000313" key="2">
    <source>
        <dbReference type="EMBL" id="OCT12908.1"/>
    </source>
</evidence>
<keyword evidence="1" id="KW-1133">Transmembrane helix</keyword>
<dbReference type="AlphaFoldDB" id="A0A1C0ZXU7"/>
<dbReference type="STRING" id="512399.A8709_21505"/>
<evidence type="ECO:0000256" key="1">
    <source>
        <dbReference type="SAM" id="Phobius"/>
    </source>
</evidence>
<keyword evidence="1" id="KW-0472">Membrane</keyword>
<dbReference type="Proteomes" id="UP000093309">
    <property type="component" value="Unassembled WGS sequence"/>
</dbReference>
<feature type="transmembrane region" description="Helical" evidence="1">
    <location>
        <begin position="12"/>
        <end position="32"/>
    </location>
</feature>
<dbReference type="Gene3D" id="2.60.120.260">
    <property type="entry name" value="Galactose-binding domain-like"/>
    <property type="match status" value="2"/>
</dbReference>
<protein>
    <submittedName>
        <fullName evidence="2">Uncharacterized protein</fullName>
    </submittedName>
</protein>
<dbReference type="OrthoDB" id="9807519at2"/>
<keyword evidence="3" id="KW-1185">Reference proteome</keyword>
<dbReference type="EMBL" id="LYPC01000026">
    <property type="protein sequence ID" value="OCT12908.1"/>
    <property type="molecule type" value="Genomic_DNA"/>
</dbReference>
<dbReference type="SUPFAM" id="SSF50939">
    <property type="entry name" value="Sialidases"/>
    <property type="match status" value="1"/>
</dbReference>
<reference evidence="3" key="1">
    <citation type="submission" date="2016-05" db="EMBL/GenBank/DDBJ databases">
        <title>Paenibacillus oryzae. sp. nov., isolated from the rice root.</title>
        <authorList>
            <person name="Zhang J."/>
            <person name="Zhang X."/>
        </authorList>
    </citation>
    <scope>NUCLEOTIDE SEQUENCE [LARGE SCALE GENOMIC DNA]</scope>
    <source>
        <strain evidence="3">KCTC13222</strain>
    </source>
</reference>